<dbReference type="GO" id="GO:0004478">
    <property type="term" value="F:methionine adenosyltransferase activity"/>
    <property type="evidence" value="ECO:0007669"/>
    <property type="project" value="UniProtKB-EC"/>
</dbReference>
<dbReference type="NCBIfam" id="NF003366">
    <property type="entry name" value="PRK04439.1-5"/>
    <property type="match status" value="1"/>
</dbReference>
<dbReference type="InterPro" id="IPR042544">
    <property type="entry name" value="AdoMet_synthase_3"/>
</dbReference>
<dbReference type="AlphaFoldDB" id="A0A537LGJ0"/>
<proteinExistence type="predicted"/>
<sequence>MRSITVEVLSGKPVSEHEVEIVERKGQGHPDSICDAIMERVSIELSREYQRQFGTILHHNIDKGFLVAGNAEIRLGGGRVTEPMRLIFGDRATSGMDGKQIPIDEIAISTAKRWIREHLRFVDPDEHVRYDVQIKPGSPELVDIFNRAVPSANDTSAAVGYAPLTETERLVLQTERHMNSAAFKQQFPEAGEDIKVMGCRRGDELNLTAAVAFVDRFIDSETTYFKRKHQMHEAAEEFVRAEAKTLHKITVALNTLDIPGRGLGGMYLSVTGTSAESGDSGQIGRGNKVNGVIALNRPMGTEAAAGKNPVSHVGKIYTIMTHQVADCIYREVSGIREVYVWMLSQIGTAIDHPKIAAAQIILAKRARQNVARRRVQEILERELINITNLTRELAEGKYPVV</sequence>
<evidence type="ECO:0000313" key="2">
    <source>
        <dbReference type="Proteomes" id="UP000318661"/>
    </source>
</evidence>
<dbReference type="EC" id="2.5.1.6" evidence="1"/>
<dbReference type="NCBIfam" id="NF003363">
    <property type="entry name" value="PRK04439.1-2"/>
    <property type="match status" value="1"/>
</dbReference>
<dbReference type="Proteomes" id="UP000318661">
    <property type="component" value="Unassembled WGS sequence"/>
</dbReference>
<dbReference type="InterPro" id="IPR027790">
    <property type="entry name" value="AdoMet_synthase_2_family"/>
</dbReference>
<accession>A0A537LGJ0</accession>
<dbReference type="PANTHER" id="PTHR36697">
    <property type="entry name" value="S-ADENOSYLMETHIONINE SYNTHASE"/>
    <property type="match status" value="1"/>
</dbReference>
<comment type="caution">
    <text evidence="1">The sequence shown here is derived from an EMBL/GenBank/DDBJ whole genome shotgun (WGS) entry which is preliminary data.</text>
</comment>
<reference evidence="1 2" key="1">
    <citation type="journal article" date="2019" name="Nat. Microbiol.">
        <title>Mediterranean grassland soil C-N compound turnover is dependent on rainfall and depth, and is mediated by genomically divergent microorganisms.</title>
        <authorList>
            <person name="Diamond S."/>
            <person name="Andeer P.F."/>
            <person name="Li Z."/>
            <person name="Crits-Christoph A."/>
            <person name="Burstein D."/>
            <person name="Anantharaman K."/>
            <person name="Lane K.R."/>
            <person name="Thomas B.C."/>
            <person name="Pan C."/>
            <person name="Northen T.R."/>
            <person name="Banfield J.F."/>
        </authorList>
    </citation>
    <scope>NUCLEOTIDE SEQUENCE [LARGE SCALE GENOMIC DNA]</scope>
    <source>
        <strain evidence="1">NP_2</strain>
    </source>
</reference>
<name>A0A537LGJ0_9BACT</name>
<keyword evidence="1" id="KW-0808">Transferase</keyword>
<organism evidence="1 2">
    <name type="scientific">Candidatus Segetimicrobium genomatis</name>
    <dbReference type="NCBI Taxonomy" id="2569760"/>
    <lineage>
        <taxon>Bacteria</taxon>
        <taxon>Bacillati</taxon>
        <taxon>Candidatus Sysuimicrobiota</taxon>
        <taxon>Candidatus Sysuimicrobiia</taxon>
        <taxon>Candidatus Sysuimicrobiales</taxon>
        <taxon>Candidatus Segetimicrobiaceae</taxon>
        <taxon>Candidatus Segetimicrobium</taxon>
    </lineage>
</organism>
<dbReference type="Gene3D" id="3.30.300.10">
    <property type="match status" value="1"/>
</dbReference>
<protein>
    <submittedName>
        <fullName evidence="1">Methionine adenosyltransferase</fullName>
        <ecNumber evidence="1">2.5.1.6</ecNumber>
    </submittedName>
</protein>
<dbReference type="PANTHER" id="PTHR36697:SF1">
    <property type="entry name" value="S-ADENOSYLMETHIONINE SYNTHASE"/>
    <property type="match status" value="1"/>
</dbReference>
<gene>
    <name evidence="1" type="ORF">E6G99_07760</name>
</gene>
<dbReference type="Pfam" id="PF01941">
    <property type="entry name" value="AdoMet_Synthase"/>
    <property type="match status" value="1"/>
</dbReference>
<dbReference type="EMBL" id="VBAJ01000195">
    <property type="protein sequence ID" value="TMJ07130.1"/>
    <property type="molecule type" value="Genomic_DNA"/>
</dbReference>
<dbReference type="Gene3D" id="3.30.300.280">
    <property type="entry name" value="S-adenosylmethionine synthetase, C-terminal domain"/>
    <property type="match status" value="1"/>
</dbReference>
<evidence type="ECO:0000313" key="1">
    <source>
        <dbReference type="EMBL" id="TMJ07130.1"/>
    </source>
</evidence>